<accession>A0A5E7FRT9</accession>
<proteinExistence type="predicted"/>
<dbReference type="Proteomes" id="UP000337909">
    <property type="component" value="Unassembled WGS sequence"/>
</dbReference>
<reference evidence="1 2" key="1">
    <citation type="submission" date="2019-09" db="EMBL/GenBank/DDBJ databases">
        <authorList>
            <person name="Chandra G."/>
            <person name="Truman W A."/>
        </authorList>
    </citation>
    <scope>NUCLEOTIDE SEQUENCE [LARGE SCALE GENOMIC DNA]</scope>
    <source>
        <strain evidence="1">PS691</strain>
    </source>
</reference>
<dbReference type="AlphaFoldDB" id="A0A5E7FRT9"/>
<gene>
    <name evidence="1" type="ORF">PS691_05780</name>
</gene>
<evidence type="ECO:0000313" key="2">
    <source>
        <dbReference type="Proteomes" id="UP000337909"/>
    </source>
</evidence>
<dbReference type="EMBL" id="CABVHQ010000133">
    <property type="protein sequence ID" value="VVO41464.1"/>
    <property type="molecule type" value="Genomic_DNA"/>
</dbReference>
<protein>
    <submittedName>
        <fullName evidence="1">Uncharacterized protein</fullName>
    </submittedName>
</protein>
<organism evidence="1 2">
    <name type="scientific">Pseudomonas fluorescens</name>
    <dbReference type="NCBI Taxonomy" id="294"/>
    <lineage>
        <taxon>Bacteria</taxon>
        <taxon>Pseudomonadati</taxon>
        <taxon>Pseudomonadota</taxon>
        <taxon>Gammaproteobacteria</taxon>
        <taxon>Pseudomonadales</taxon>
        <taxon>Pseudomonadaceae</taxon>
        <taxon>Pseudomonas</taxon>
    </lineage>
</organism>
<evidence type="ECO:0000313" key="1">
    <source>
        <dbReference type="EMBL" id="VVO41464.1"/>
    </source>
</evidence>
<sequence length="245" mass="26171">MPIRQVRPGLAAGQGGGADGEAEHAVDLFATQALQALHRIQLLFGQPGDQCRLEGVAGAHGIGHHHGTGRHRPGAMAAAEHGRALAATGQEYQLAAVFQPAFDHALRIALGVEQGQVFVTDLDQVGMLDQSTDAFAPPFDIRLRVESHVGVEADQAFTAFAADQGQQGVGNRLHHQRERADMQPAHLSAQLRQMPRQQLAIGAAFAAETVMRRAIGADGDHGQGGRCIEFLQVVRAHAFLLQHLL</sequence>
<name>A0A5E7FRT9_PSEFL</name>